<dbReference type="RefSeq" id="XP_041284450.1">
    <property type="nucleotide sequence ID" value="XM_041432151.1"/>
</dbReference>
<feature type="non-terminal residue" evidence="1">
    <location>
        <position position="1"/>
    </location>
</feature>
<proteinExistence type="predicted"/>
<evidence type="ECO:0000313" key="1">
    <source>
        <dbReference type="EMBL" id="KAG2084031.1"/>
    </source>
</evidence>
<reference evidence="1" key="1">
    <citation type="journal article" date="2020" name="New Phytol.">
        <title>Comparative genomics reveals dynamic genome evolution in host specialist ectomycorrhizal fungi.</title>
        <authorList>
            <person name="Lofgren L.A."/>
            <person name="Nguyen N.H."/>
            <person name="Vilgalys R."/>
            <person name="Ruytinx J."/>
            <person name="Liao H.L."/>
            <person name="Branco S."/>
            <person name="Kuo A."/>
            <person name="LaButti K."/>
            <person name="Lipzen A."/>
            <person name="Andreopoulos W."/>
            <person name="Pangilinan J."/>
            <person name="Riley R."/>
            <person name="Hundley H."/>
            <person name="Na H."/>
            <person name="Barry K."/>
            <person name="Grigoriev I.V."/>
            <person name="Stajich J.E."/>
            <person name="Kennedy P.G."/>
        </authorList>
    </citation>
    <scope>NUCLEOTIDE SEQUENCE</scope>
    <source>
        <strain evidence="1">FC423</strain>
    </source>
</reference>
<accession>A0A9P7EQH1</accession>
<name>A0A9P7EQH1_9AGAM</name>
<dbReference type="GeneID" id="64694410"/>
<keyword evidence="2" id="KW-1185">Reference proteome</keyword>
<dbReference type="AlphaFoldDB" id="A0A9P7EQH1"/>
<dbReference type="Proteomes" id="UP000823399">
    <property type="component" value="Unassembled WGS sequence"/>
</dbReference>
<gene>
    <name evidence="1" type="ORF">F5147DRAFT_589650</name>
</gene>
<comment type="caution">
    <text evidence="1">The sequence shown here is derived from an EMBL/GenBank/DDBJ whole genome shotgun (WGS) entry which is preliminary data.</text>
</comment>
<organism evidence="1 2">
    <name type="scientific">Suillus discolor</name>
    <dbReference type="NCBI Taxonomy" id="1912936"/>
    <lineage>
        <taxon>Eukaryota</taxon>
        <taxon>Fungi</taxon>
        <taxon>Dikarya</taxon>
        <taxon>Basidiomycota</taxon>
        <taxon>Agaricomycotina</taxon>
        <taxon>Agaricomycetes</taxon>
        <taxon>Agaricomycetidae</taxon>
        <taxon>Boletales</taxon>
        <taxon>Suillineae</taxon>
        <taxon>Suillaceae</taxon>
        <taxon>Suillus</taxon>
    </lineage>
</organism>
<sequence>LDYRKVIDDFVAKTRDLCRYELTPEDWSVIQLVSHWLKAFCSATTQRSTTKCSMLSSTQAIFRGLQESLQDSLCELPDNMPPRLKESLIKAHWKLSDYYTKFDELPLYIWLSCKLSPHVYSRIKLLTQVIS</sequence>
<dbReference type="EMBL" id="JABBWM010000239">
    <property type="protein sequence ID" value="KAG2084031.1"/>
    <property type="molecule type" value="Genomic_DNA"/>
</dbReference>
<protein>
    <submittedName>
        <fullName evidence="1">Uncharacterized protein</fullName>
    </submittedName>
</protein>
<evidence type="ECO:0000313" key="2">
    <source>
        <dbReference type="Proteomes" id="UP000823399"/>
    </source>
</evidence>
<dbReference type="OrthoDB" id="1607513at2759"/>